<dbReference type="GO" id="GO:0005886">
    <property type="term" value="C:plasma membrane"/>
    <property type="evidence" value="ECO:0007669"/>
    <property type="project" value="UniProtKB-SubCell"/>
</dbReference>
<dbReference type="AlphaFoldDB" id="A0AB38BK56"/>
<evidence type="ECO:0000256" key="10">
    <source>
        <dbReference type="ARBA" id="ARBA00024973"/>
    </source>
</evidence>
<evidence type="ECO:0000313" key="14">
    <source>
        <dbReference type="EMBL" id="SFI04523.1"/>
    </source>
</evidence>
<keyword evidence="15" id="KW-1185">Reference proteome</keyword>
<feature type="transmembrane region" description="Helical" evidence="11">
    <location>
        <begin position="292"/>
        <end position="321"/>
    </location>
</feature>
<sequence length="368" mass="39445">MNNSGMFLAWKEIKHSKTRFSLIIGVMVLVSYLVFFLVGLAYGLAQDNRTSIDKWDADGIILTDESNTNINMSMMPKGAINEVEADEAAVIGIAPNVIRKKGTSGDDAKINTTFFGIESDQFLMPEVIEGKAFENDDEVVADISLKEEEGIVIGDTLQLAGSDKEVEVVGFTEDAKFSVAPVLYTTVSSYQDVRFEQIDESEEGRVSAIVVRGSDGTVEGVDTGNEDLIVYPIADYINEIPGYTAQVLTFGLMIGFLVVIAAVVIGIFIYVLTMQKSSMFGVMKAQGISSGYIAKSVVVQTFLLAAIGVGIGLVLTGATALVLPPAVPYRTNLYFLSGIASLLVIMAMIGGVFSVRAVVKIDPLKAIG</sequence>
<evidence type="ECO:0000313" key="13">
    <source>
        <dbReference type="EMBL" id="CZR01696.1"/>
    </source>
</evidence>
<evidence type="ECO:0000256" key="6">
    <source>
        <dbReference type="ARBA" id="ARBA00022475"/>
    </source>
</evidence>
<dbReference type="InterPro" id="IPR051125">
    <property type="entry name" value="ABC-4/HrtB_transporter"/>
</dbReference>
<dbReference type="EMBL" id="FJMZ01000043">
    <property type="protein sequence ID" value="CZR01696.1"/>
    <property type="molecule type" value="Genomic_DNA"/>
</dbReference>
<evidence type="ECO:0000259" key="12">
    <source>
        <dbReference type="Pfam" id="PF02687"/>
    </source>
</evidence>
<comment type="caution">
    <text evidence="14">The sequence shown here is derived from an EMBL/GenBank/DDBJ whole genome shotgun (WGS) entry which is preliminary data.</text>
</comment>
<evidence type="ECO:0000256" key="9">
    <source>
        <dbReference type="ARBA" id="ARBA00023136"/>
    </source>
</evidence>
<proteinExistence type="inferred from homology"/>
<gene>
    <name evidence="14" type="ORF">SAMN04488507_10412</name>
    <name evidence="13" type="ORF">TFLO_2668</name>
</gene>
<comment type="function">
    <text evidence="10">Part of the ABC transporter complex hrt involved in hemin import. Responsible for the translocation of the substrate across the membrane.</text>
</comment>
<evidence type="ECO:0000256" key="1">
    <source>
        <dbReference type="ARBA" id="ARBA00004651"/>
    </source>
</evidence>
<reference evidence="14 16" key="2">
    <citation type="submission" date="2016-10" db="EMBL/GenBank/DDBJ databases">
        <authorList>
            <person name="Varghese N."/>
            <person name="Submissions S."/>
        </authorList>
    </citation>
    <scope>NUCLEOTIDE SEQUENCE [LARGE SCALE GENOMIC DNA]</scope>
    <source>
        <strain evidence="14 16">DSM 2094</strain>
    </source>
</reference>
<dbReference type="Proteomes" id="UP000199686">
    <property type="component" value="Unassembled WGS sequence"/>
</dbReference>
<comment type="similarity">
    <text evidence="2">Belongs to the ABC-4 integral membrane protein family. HrtB subfamily.</text>
</comment>
<keyword evidence="5" id="KW-0813">Transport</keyword>
<dbReference type="Pfam" id="PF02687">
    <property type="entry name" value="FtsX"/>
    <property type="match status" value="1"/>
</dbReference>
<organism evidence="14 16">
    <name type="scientific">Trichococcus flocculiformis</name>
    <dbReference type="NCBI Taxonomy" id="82803"/>
    <lineage>
        <taxon>Bacteria</taxon>
        <taxon>Bacillati</taxon>
        <taxon>Bacillota</taxon>
        <taxon>Bacilli</taxon>
        <taxon>Lactobacillales</taxon>
        <taxon>Carnobacteriaceae</taxon>
        <taxon>Trichococcus</taxon>
    </lineage>
</organism>
<keyword evidence="9 11" id="KW-0472">Membrane</keyword>
<evidence type="ECO:0000256" key="7">
    <source>
        <dbReference type="ARBA" id="ARBA00022692"/>
    </source>
</evidence>
<evidence type="ECO:0000313" key="16">
    <source>
        <dbReference type="Proteomes" id="UP000199686"/>
    </source>
</evidence>
<feature type="transmembrane region" description="Helical" evidence="11">
    <location>
        <begin position="247"/>
        <end position="272"/>
    </location>
</feature>
<dbReference type="PANTHER" id="PTHR43738:SF1">
    <property type="entry name" value="HEMIN TRANSPORT SYSTEM PERMEASE PROTEIN HRTB-RELATED"/>
    <property type="match status" value="1"/>
</dbReference>
<feature type="transmembrane region" description="Helical" evidence="11">
    <location>
        <begin position="333"/>
        <end position="355"/>
    </location>
</feature>
<keyword evidence="7 11" id="KW-0812">Transmembrane</keyword>
<evidence type="ECO:0000256" key="2">
    <source>
        <dbReference type="ARBA" id="ARBA00008697"/>
    </source>
</evidence>
<comment type="subcellular location">
    <subcellularLocation>
        <location evidence="1">Cell membrane</location>
        <topology evidence="1">Multi-pass membrane protein</topology>
    </subcellularLocation>
</comment>
<dbReference type="PANTHER" id="PTHR43738">
    <property type="entry name" value="ABC TRANSPORTER, MEMBRANE PROTEIN"/>
    <property type="match status" value="1"/>
</dbReference>
<name>A0AB38BK56_9LACT</name>
<keyword evidence="6" id="KW-1003">Cell membrane</keyword>
<accession>A0AB38BK56</accession>
<dbReference type="EMBL" id="FOQC01000041">
    <property type="protein sequence ID" value="SFI04523.1"/>
    <property type="molecule type" value="Genomic_DNA"/>
</dbReference>
<evidence type="ECO:0000256" key="8">
    <source>
        <dbReference type="ARBA" id="ARBA00022989"/>
    </source>
</evidence>
<evidence type="ECO:0000256" key="5">
    <source>
        <dbReference type="ARBA" id="ARBA00022448"/>
    </source>
</evidence>
<reference evidence="13 15" key="1">
    <citation type="submission" date="2016-02" db="EMBL/GenBank/DDBJ databases">
        <authorList>
            <person name="Strepis N."/>
        </authorList>
    </citation>
    <scope>NUCLEOTIDE SEQUENCE [LARGE SCALE GENOMIC DNA]</scope>
    <source>
        <strain evidence="13">Trichococcus flocculiformis</strain>
    </source>
</reference>
<dbReference type="Proteomes" id="UP000195947">
    <property type="component" value="Unassembled WGS sequence"/>
</dbReference>
<feature type="transmembrane region" description="Helical" evidence="11">
    <location>
        <begin position="20"/>
        <end position="44"/>
    </location>
</feature>
<evidence type="ECO:0000256" key="3">
    <source>
        <dbReference type="ARBA" id="ARBA00011131"/>
    </source>
</evidence>
<comment type="subunit">
    <text evidence="3">The complex is composed of two ATP-binding proteins (HrtA), two transmembrane proteins (HrtB) and a solute-binding protein.</text>
</comment>
<evidence type="ECO:0000256" key="4">
    <source>
        <dbReference type="ARBA" id="ARBA00016962"/>
    </source>
</evidence>
<dbReference type="InterPro" id="IPR003838">
    <property type="entry name" value="ABC3_permease_C"/>
</dbReference>
<protein>
    <recommendedName>
        <fullName evidence="4">Putative hemin transport system permease protein HrtB</fullName>
    </recommendedName>
</protein>
<feature type="domain" description="ABC3 transporter permease C-terminal" evidence="12">
    <location>
        <begin position="252"/>
        <end position="363"/>
    </location>
</feature>
<evidence type="ECO:0000313" key="15">
    <source>
        <dbReference type="Proteomes" id="UP000195947"/>
    </source>
</evidence>
<keyword evidence="8 11" id="KW-1133">Transmembrane helix</keyword>
<evidence type="ECO:0000256" key="11">
    <source>
        <dbReference type="SAM" id="Phobius"/>
    </source>
</evidence>